<reference evidence="14" key="1">
    <citation type="submission" date="2022-11" db="UniProtKB">
        <authorList>
            <consortium name="WormBaseParasite"/>
        </authorList>
    </citation>
    <scope>IDENTIFICATION</scope>
</reference>
<keyword evidence="8 12" id="KW-1133">Transmembrane helix</keyword>
<dbReference type="AlphaFoldDB" id="A0A915BTB4"/>
<keyword evidence="13" id="KW-1185">Reference proteome</keyword>
<gene>
    <name evidence="12" type="primary">inx</name>
</gene>
<comment type="similarity">
    <text evidence="12">Belongs to the pannexin family.</text>
</comment>
<sequence length="407" mass="47319">MEHLFEAISIYSSSRYEEDFVDRLNFQTTSLVFFLATSVIFYQSFFGKALLCWTPVQFRGGWDEYTDDFCFVENTYFVPVNNRSLPDDNEVRENAKLPYYQWVPFVLALQAMCFCIPHIFWRMVNWLSGVQVRAVVSMAVQTSSPVEDVNEVVIRMIANHLSNGLKMSREEHRYFGASSNPIGYLARVATLKMKCYITFCYFTMKGLFIANLLIQLAVINFFLSIPGGDAFTWGVSLLIRLFQGNDWSNTGIFPRVTMCDFEIRELGNIHRWSVQCVLPLNMFSEKIYILLWFWLHIMLATTLVNTIIWLLQIMRDQSRINFIEDLLTTAKIMDESFFKDSDYEKNVQRLYSDLGWDGILVLRILLSNAGQMPCVAIMKQLYRKYSVDNNANNGRVTTPQLINAMKQ</sequence>
<dbReference type="GO" id="GO:0005243">
    <property type="term" value="F:gap junction channel activity"/>
    <property type="evidence" value="ECO:0007669"/>
    <property type="project" value="TreeGrafter"/>
</dbReference>
<organism evidence="13 14">
    <name type="scientific">Parascaris univalens</name>
    <name type="common">Nematode worm</name>
    <dbReference type="NCBI Taxonomy" id="6257"/>
    <lineage>
        <taxon>Eukaryota</taxon>
        <taxon>Metazoa</taxon>
        <taxon>Ecdysozoa</taxon>
        <taxon>Nematoda</taxon>
        <taxon>Chromadorea</taxon>
        <taxon>Rhabditida</taxon>
        <taxon>Spirurina</taxon>
        <taxon>Ascaridomorpha</taxon>
        <taxon>Ascaridoidea</taxon>
        <taxon>Ascarididae</taxon>
        <taxon>Parascaris</taxon>
    </lineage>
</organism>
<evidence type="ECO:0000256" key="8">
    <source>
        <dbReference type="ARBA" id="ARBA00022989"/>
    </source>
</evidence>
<keyword evidence="10 12" id="KW-0472">Membrane</keyword>
<proteinExistence type="inferred from homology"/>
<keyword evidence="11 12" id="KW-0407">Ion channel</keyword>
<evidence type="ECO:0000256" key="2">
    <source>
        <dbReference type="ARBA" id="ARBA00004651"/>
    </source>
</evidence>
<evidence type="ECO:0000256" key="11">
    <source>
        <dbReference type="ARBA" id="ARBA00023303"/>
    </source>
</evidence>
<evidence type="ECO:0000256" key="5">
    <source>
        <dbReference type="ARBA" id="ARBA00022692"/>
    </source>
</evidence>
<dbReference type="Pfam" id="PF00876">
    <property type="entry name" value="Innexin"/>
    <property type="match status" value="1"/>
</dbReference>
<dbReference type="Proteomes" id="UP000887569">
    <property type="component" value="Unplaced"/>
</dbReference>
<comment type="function">
    <text evidence="12">Structural component of the gap junctions.</text>
</comment>
<dbReference type="WBParaSite" id="PgR054_g061_t01">
    <property type="protein sequence ID" value="PgR054_g061_t01"/>
    <property type="gene ID" value="PgR054_g061"/>
</dbReference>
<dbReference type="PRINTS" id="PR01262">
    <property type="entry name" value="INNEXIN"/>
</dbReference>
<keyword evidence="4" id="KW-1003">Cell membrane</keyword>
<evidence type="ECO:0000313" key="14">
    <source>
        <dbReference type="WBParaSite" id="PgR054_g061_t01"/>
    </source>
</evidence>
<feature type="transmembrane region" description="Helical" evidence="12">
    <location>
        <begin position="287"/>
        <end position="311"/>
    </location>
</feature>
<keyword evidence="7" id="KW-0965">Cell junction</keyword>
<dbReference type="InterPro" id="IPR000990">
    <property type="entry name" value="Innexin"/>
</dbReference>
<keyword evidence="6" id="KW-0303">Gap junction</keyword>
<dbReference type="PROSITE" id="PS51013">
    <property type="entry name" value="PANNEXIN"/>
    <property type="match status" value="1"/>
</dbReference>
<evidence type="ECO:0000256" key="7">
    <source>
        <dbReference type="ARBA" id="ARBA00022949"/>
    </source>
</evidence>
<feature type="transmembrane region" description="Helical" evidence="12">
    <location>
        <begin position="199"/>
        <end position="223"/>
    </location>
</feature>
<comment type="subcellular location">
    <subcellularLocation>
        <location evidence="1">Cell junction</location>
        <location evidence="1">Gap junction</location>
    </subcellularLocation>
    <subcellularLocation>
        <location evidence="2 12">Cell membrane</location>
        <topology evidence="2 12">Multi-pass membrane protein</topology>
    </subcellularLocation>
</comment>
<dbReference type="GO" id="GO:0005921">
    <property type="term" value="C:gap junction"/>
    <property type="evidence" value="ECO:0007669"/>
    <property type="project" value="UniProtKB-SubCell"/>
</dbReference>
<evidence type="ECO:0000256" key="1">
    <source>
        <dbReference type="ARBA" id="ARBA00004610"/>
    </source>
</evidence>
<evidence type="ECO:0000313" key="13">
    <source>
        <dbReference type="Proteomes" id="UP000887569"/>
    </source>
</evidence>
<evidence type="ECO:0000256" key="6">
    <source>
        <dbReference type="ARBA" id="ARBA00022868"/>
    </source>
</evidence>
<evidence type="ECO:0000256" key="10">
    <source>
        <dbReference type="ARBA" id="ARBA00023136"/>
    </source>
</evidence>
<keyword evidence="9 12" id="KW-0406">Ion transport</keyword>
<accession>A0A915BTB4</accession>
<dbReference type="GO" id="GO:0005886">
    <property type="term" value="C:plasma membrane"/>
    <property type="evidence" value="ECO:0007669"/>
    <property type="project" value="UniProtKB-SubCell"/>
</dbReference>
<feature type="transmembrane region" description="Helical" evidence="12">
    <location>
        <begin position="99"/>
        <end position="121"/>
    </location>
</feature>
<protein>
    <recommendedName>
        <fullName evidence="12">Innexin</fullName>
    </recommendedName>
</protein>
<dbReference type="GO" id="GO:0034220">
    <property type="term" value="P:monoatomic ion transmembrane transport"/>
    <property type="evidence" value="ECO:0007669"/>
    <property type="project" value="UniProtKB-KW"/>
</dbReference>
<dbReference type="PANTHER" id="PTHR11893">
    <property type="entry name" value="INNEXIN"/>
    <property type="match status" value="1"/>
</dbReference>
<keyword evidence="5 12" id="KW-0812">Transmembrane</keyword>
<keyword evidence="3 12" id="KW-0813">Transport</keyword>
<name>A0A915BTB4_PARUN</name>
<evidence type="ECO:0000256" key="12">
    <source>
        <dbReference type="RuleBase" id="RU010713"/>
    </source>
</evidence>
<evidence type="ECO:0000256" key="9">
    <source>
        <dbReference type="ARBA" id="ARBA00023065"/>
    </source>
</evidence>
<evidence type="ECO:0000256" key="3">
    <source>
        <dbReference type="ARBA" id="ARBA00022448"/>
    </source>
</evidence>
<feature type="transmembrane region" description="Helical" evidence="12">
    <location>
        <begin position="24"/>
        <end position="45"/>
    </location>
</feature>
<evidence type="ECO:0000256" key="4">
    <source>
        <dbReference type="ARBA" id="ARBA00022475"/>
    </source>
</evidence>
<dbReference type="PANTHER" id="PTHR11893:SF32">
    <property type="entry name" value="INNEXIN"/>
    <property type="match status" value="1"/>
</dbReference>